<organism evidence="1 2">
    <name type="scientific">Helicobacter pylori NQ4044</name>
    <dbReference type="NCBI Taxonomy" id="992028"/>
    <lineage>
        <taxon>Bacteria</taxon>
        <taxon>Pseudomonadati</taxon>
        <taxon>Campylobacterota</taxon>
        <taxon>Epsilonproteobacteria</taxon>
        <taxon>Campylobacterales</taxon>
        <taxon>Helicobacteraceae</taxon>
        <taxon>Helicobacter</taxon>
    </lineage>
</organism>
<dbReference type="EMBL" id="AKNW01000007">
    <property type="protein sequence ID" value="EJB36076.1"/>
    <property type="molecule type" value="Genomic_DNA"/>
</dbReference>
<evidence type="ECO:0000313" key="1">
    <source>
        <dbReference type="EMBL" id="EJB36076.1"/>
    </source>
</evidence>
<evidence type="ECO:0000313" key="2">
    <source>
        <dbReference type="Proteomes" id="UP000003026"/>
    </source>
</evidence>
<sequence length="54" mass="6381">MSYPKFKKKREFQGSFYIGGDQIKIIQTANTDYLKYLTYLQSNSLKTKISRQNP</sequence>
<dbReference type="PATRIC" id="fig|992028.3.peg.1096"/>
<name>I9QNP3_HELPX</name>
<protein>
    <submittedName>
        <fullName evidence="1">Putative transposase OrfB</fullName>
    </submittedName>
</protein>
<dbReference type="AlphaFoldDB" id="I9QNP3"/>
<reference evidence="1 2" key="1">
    <citation type="submission" date="2012-04" db="EMBL/GenBank/DDBJ databases">
        <title>Genome sequence of Helicobacter pylori NQ4044.</title>
        <authorList>
            <person name="Blanchard T.G."/>
            <person name="Czinn S.J."/>
            <person name="McCracken C."/>
            <person name="Abolude K."/>
            <person name="Maroo A."/>
            <person name="Santana-Cruz I."/>
            <person name="Tallon L.J."/>
            <person name="Ficke F.W.F."/>
        </authorList>
    </citation>
    <scope>NUCLEOTIDE SEQUENCE [LARGE SCALE GENOMIC DNA]</scope>
    <source>
        <strain evidence="1 2">NQ4044</strain>
    </source>
</reference>
<comment type="caution">
    <text evidence="1">The sequence shown here is derived from an EMBL/GenBank/DDBJ whole genome shotgun (WGS) entry which is preliminary data.</text>
</comment>
<accession>I9QNP3</accession>
<dbReference type="Proteomes" id="UP000003026">
    <property type="component" value="Unassembled WGS sequence"/>
</dbReference>
<proteinExistence type="predicted"/>
<gene>
    <name evidence="1" type="ORF">HPNQ4044_1121</name>
</gene>